<dbReference type="HOGENOM" id="CLU_2841265_0_0_4"/>
<dbReference type="EMBL" id="CP000960">
    <property type="protein sequence ID" value="ACA95928.1"/>
    <property type="molecule type" value="Genomic_DNA"/>
</dbReference>
<sequence>MYLLDSDLRGPIADYTFHYRRQFAGKNAPPLDNPDRAKQSDRGTCEPGAIVPRIFGKTRREGQAR</sequence>
<gene>
    <name evidence="2" type="ordered locus">Bcenmc03_6824</name>
</gene>
<dbReference type="KEGG" id="bcm:Bcenmc03_6824"/>
<dbReference type="AlphaFoldDB" id="B1KCI1"/>
<dbReference type="Proteomes" id="UP000002169">
    <property type="component" value="Chromosome 3"/>
</dbReference>
<organism evidence="2 3">
    <name type="scientific">Burkholderia orbicola (strain MC0-3)</name>
    <dbReference type="NCBI Taxonomy" id="406425"/>
    <lineage>
        <taxon>Bacteria</taxon>
        <taxon>Pseudomonadati</taxon>
        <taxon>Pseudomonadota</taxon>
        <taxon>Betaproteobacteria</taxon>
        <taxon>Burkholderiales</taxon>
        <taxon>Burkholderiaceae</taxon>
        <taxon>Burkholderia</taxon>
        <taxon>Burkholderia cepacia complex</taxon>
        <taxon>Burkholderia orbicola</taxon>
    </lineage>
</organism>
<feature type="region of interest" description="Disordered" evidence="1">
    <location>
        <begin position="24"/>
        <end position="65"/>
    </location>
</feature>
<protein>
    <submittedName>
        <fullName evidence="2">Uncharacterized protein</fullName>
    </submittedName>
</protein>
<evidence type="ECO:0000256" key="1">
    <source>
        <dbReference type="SAM" id="MobiDB-lite"/>
    </source>
</evidence>
<dbReference type="RefSeq" id="WP_012337290.1">
    <property type="nucleotide sequence ID" value="NC_010512.1"/>
</dbReference>
<feature type="compositionally biased region" description="Basic and acidic residues" evidence="1">
    <location>
        <begin position="33"/>
        <end position="44"/>
    </location>
</feature>
<evidence type="ECO:0000313" key="3">
    <source>
        <dbReference type="Proteomes" id="UP000002169"/>
    </source>
</evidence>
<accession>B1KCI1</accession>
<proteinExistence type="predicted"/>
<name>B1KCI1_BURO0</name>
<evidence type="ECO:0000313" key="2">
    <source>
        <dbReference type="EMBL" id="ACA95928.1"/>
    </source>
</evidence>
<reference evidence="3" key="1">
    <citation type="submission" date="2008-02" db="EMBL/GenBank/DDBJ databases">
        <title>Complete sequence of chromosome 3 of Burkholderia cenocepacia MC0-3.</title>
        <authorList>
            <person name="Copeland A."/>
            <person name="Lucas S."/>
            <person name="Lapidus A."/>
            <person name="Barry K."/>
            <person name="Bruce D."/>
            <person name="Goodwin L."/>
            <person name="Glavina del Rio T."/>
            <person name="Dalin E."/>
            <person name="Tice H."/>
            <person name="Pitluck S."/>
            <person name="Chain P."/>
            <person name="Malfatti S."/>
            <person name="Shin M."/>
            <person name="Vergez L."/>
            <person name="Schmutz J."/>
            <person name="Larimer F."/>
            <person name="Land M."/>
            <person name="Hauser L."/>
            <person name="Kyrpides N."/>
            <person name="Mikhailova N."/>
            <person name="Tiedje J."/>
            <person name="Richardson P."/>
        </authorList>
    </citation>
    <scope>NUCLEOTIDE SEQUENCE [LARGE SCALE GENOMIC DNA]</scope>
    <source>
        <strain evidence="3">MC0-3</strain>
    </source>
</reference>